<evidence type="ECO:0000313" key="2">
    <source>
        <dbReference type="EMBL" id="PIK34474.1"/>
    </source>
</evidence>
<dbReference type="InterPro" id="IPR013783">
    <property type="entry name" value="Ig-like_fold"/>
</dbReference>
<accession>A0A2G8JFD6</accession>
<dbReference type="EMBL" id="MRZV01002164">
    <property type="protein sequence ID" value="PIK34474.1"/>
    <property type="molecule type" value="Genomic_DNA"/>
</dbReference>
<name>A0A2G8JFD6_STIJA</name>
<dbReference type="AlphaFoldDB" id="A0A2G8JFD6"/>
<dbReference type="OrthoDB" id="10654784at2759"/>
<organism evidence="2 3">
    <name type="scientific">Stichopus japonicus</name>
    <name type="common">Sea cucumber</name>
    <dbReference type="NCBI Taxonomy" id="307972"/>
    <lineage>
        <taxon>Eukaryota</taxon>
        <taxon>Metazoa</taxon>
        <taxon>Echinodermata</taxon>
        <taxon>Eleutherozoa</taxon>
        <taxon>Echinozoa</taxon>
        <taxon>Holothuroidea</taxon>
        <taxon>Aspidochirotacea</taxon>
        <taxon>Aspidochirotida</taxon>
        <taxon>Stichopodidae</taxon>
        <taxon>Apostichopus</taxon>
    </lineage>
</organism>
<feature type="domain" description="Ig-like" evidence="1">
    <location>
        <begin position="98"/>
        <end position="191"/>
    </location>
</feature>
<dbReference type="InterPro" id="IPR036179">
    <property type="entry name" value="Ig-like_dom_sf"/>
</dbReference>
<evidence type="ECO:0000259" key="1">
    <source>
        <dbReference type="PROSITE" id="PS50835"/>
    </source>
</evidence>
<reference evidence="2 3" key="1">
    <citation type="journal article" date="2017" name="PLoS Biol.">
        <title>The sea cucumber genome provides insights into morphological evolution and visceral regeneration.</title>
        <authorList>
            <person name="Zhang X."/>
            <person name="Sun L."/>
            <person name="Yuan J."/>
            <person name="Sun Y."/>
            <person name="Gao Y."/>
            <person name="Zhang L."/>
            <person name="Li S."/>
            <person name="Dai H."/>
            <person name="Hamel J.F."/>
            <person name="Liu C."/>
            <person name="Yu Y."/>
            <person name="Liu S."/>
            <person name="Lin W."/>
            <person name="Guo K."/>
            <person name="Jin S."/>
            <person name="Xu P."/>
            <person name="Storey K.B."/>
            <person name="Huan P."/>
            <person name="Zhang T."/>
            <person name="Zhou Y."/>
            <person name="Zhang J."/>
            <person name="Lin C."/>
            <person name="Li X."/>
            <person name="Xing L."/>
            <person name="Huo D."/>
            <person name="Sun M."/>
            <person name="Wang L."/>
            <person name="Mercier A."/>
            <person name="Li F."/>
            <person name="Yang H."/>
            <person name="Xiang J."/>
        </authorList>
    </citation>
    <scope>NUCLEOTIDE SEQUENCE [LARGE SCALE GENOMIC DNA]</scope>
    <source>
        <strain evidence="2">Shaxun</strain>
        <tissue evidence="2">Muscle</tissue>
    </source>
</reference>
<protein>
    <recommendedName>
        <fullName evidence="1">Ig-like domain-containing protein</fullName>
    </recommendedName>
</protein>
<dbReference type="Gene3D" id="2.60.40.10">
    <property type="entry name" value="Immunoglobulins"/>
    <property type="match status" value="1"/>
</dbReference>
<dbReference type="PROSITE" id="PS50835">
    <property type="entry name" value="IG_LIKE"/>
    <property type="match status" value="1"/>
</dbReference>
<proteinExistence type="predicted"/>
<gene>
    <name evidence="2" type="ORF">BSL78_28700</name>
</gene>
<dbReference type="Proteomes" id="UP000230750">
    <property type="component" value="Unassembled WGS sequence"/>
</dbReference>
<evidence type="ECO:0000313" key="3">
    <source>
        <dbReference type="Proteomes" id="UP000230750"/>
    </source>
</evidence>
<comment type="caution">
    <text evidence="2">The sequence shown here is derived from an EMBL/GenBank/DDBJ whole genome shotgun (WGS) entry which is preliminary data.</text>
</comment>
<keyword evidence="3" id="KW-1185">Reference proteome</keyword>
<dbReference type="SUPFAM" id="SSF48726">
    <property type="entry name" value="Immunoglobulin"/>
    <property type="match status" value="1"/>
</dbReference>
<dbReference type="InterPro" id="IPR007110">
    <property type="entry name" value="Ig-like_dom"/>
</dbReference>
<sequence length="311" mass="35128">MDTGTIYCMIDGNVQKYYWYKGSVSHTQPILRLEKGVKGGEKYDDDHYDITSGGNMKIINSKLEHEAIYTFAVIFENGTTWRRSISVLITVNPSPPCPIVQSCRSCDECTVTFKSKDPTTLTCYIEEVRPNVTLYWSVKGDNVTYTETASSEINNNTSDTWNISTTILFDLICAENITFYCSVFYDHKIMTIGNTTVQVRSGILTLIPRRAIVFATSFIDVAWTERMLMKEVKQKTLLEELTDISSIKSYCSDCQYTITFTNNGISHVNNADELIAALSKGERLTEYCLLASLELANHIYFGTYQESGGKE</sequence>